<dbReference type="STRING" id="763407.A0A167MZR6"/>
<organism evidence="2 3">
    <name type="scientific">Phycomyces blakesleeanus (strain ATCC 8743b / DSM 1359 / FGSC 10004 / NBRC 33097 / NRRL 1555)</name>
    <dbReference type="NCBI Taxonomy" id="763407"/>
    <lineage>
        <taxon>Eukaryota</taxon>
        <taxon>Fungi</taxon>
        <taxon>Fungi incertae sedis</taxon>
        <taxon>Mucoromycota</taxon>
        <taxon>Mucoromycotina</taxon>
        <taxon>Mucoromycetes</taxon>
        <taxon>Mucorales</taxon>
        <taxon>Phycomycetaceae</taxon>
        <taxon>Phycomyces</taxon>
    </lineage>
</organism>
<accession>A0A167MZR6</accession>
<dbReference type="Pfam" id="PF00621">
    <property type="entry name" value="RhoGEF"/>
    <property type="match status" value="1"/>
</dbReference>
<dbReference type="GO" id="GO:0005634">
    <property type="term" value="C:nucleus"/>
    <property type="evidence" value="ECO:0007669"/>
    <property type="project" value="InterPro"/>
</dbReference>
<dbReference type="SUPFAM" id="SSF48065">
    <property type="entry name" value="DBL homology domain (DH-domain)"/>
    <property type="match status" value="1"/>
</dbReference>
<dbReference type="GO" id="GO:2000431">
    <property type="term" value="P:regulation of cytokinesis, actomyosin contractile ring assembly"/>
    <property type="evidence" value="ECO:0007669"/>
    <property type="project" value="InterPro"/>
</dbReference>
<dbReference type="PANTHER" id="PTHR16777:SF2">
    <property type="entry name" value="PROTEIN ECT2"/>
    <property type="match status" value="1"/>
</dbReference>
<dbReference type="VEuPathDB" id="FungiDB:PHYBLDRAFT_67724"/>
<reference evidence="3" key="1">
    <citation type="submission" date="2015-06" db="EMBL/GenBank/DDBJ databases">
        <title>Expansion of signal transduction pathways in fungi by whole-genome duplication.</title>
        <authorList>
            <consortium name="DOE Joint Genome Institute"/>
            <person name="Corrochano L.M."/>
            <person name="Kuo A."/>
            <person name="Marcet-Houben M."/>
            <person name="Polaino S."/>
            <person name="Salamov A."/>
            <person name="Villalobos J.M."/>
            <person name="Alvarez M.I."/>
            <person name="Avalos J."/>
            <person name="Benito E.P."/>
            <person name="Benoit I."/>
            <person name="Burger G."/>
            <person name="Camino L.P."/>
            <person name="Canovas D."/>
            <person name="Cerda-Olmedo E."/>
            <person name="Cheng J.-F."/>
            <person name="Dominguez A."/>
            <person name="Elias M."/>
            <person name="Eslava A.P."/>
            <person name="Glaser F."/>
            <person name="Grimwood J."/>
            <person name="Gutierrez G."/>
            <person name="Heitman J."/>
            <person name="Henrissat B."/>
            <person name="Iturriaga E.A."/>
            <person name="Lang B.F."/>
            <person name="Lavin J.L."/>
            <person name="Lee S."/>
            <person name="Li W."/>
            <person name="Lindquist E."/>
            <person name="Lopez-Garcia S."/>
            <person name="Luque E.M."/>
            <person name="Marcos A.T."/>
            <person name="Martin J."/>
            <person name="McCluskey K."/>
            <person name="Medina H.R."/>
            <person name="Miralles-Duran A."/>
            <person name="Miyazaki A."/>
            <person name="Munoz-Torres E."/>
            <person name="Oguiza J.A."/>
            <person name="Ohm R."/>
            <person name="Olmedo M."/>
            <person name="Orejas M."/>
            <person name="Ortiz-Castellanos L."/>
            <person name="Pisabarro A.G."/>
            <person name="Rodriguez-Romero J."/>
            <person name="Ruiz-Herrera J."/>
            <person name="Ruiz-Vazquez R."/>
            <person name="Sanz C."/>
            <person name="Schackwitz W."/>
            <person name="Schmutz J."/>
            <person name="Shahriari M."/>
            <person name="Shelest E."/>
            <person name="Silva-Franco F."/>
            <person name="Soanes D."/>
            <person name="Syed K."/>
            <person name="Tagua V.G."/>
            <person name="Talbot N.J."/>
            <person name="Thon M."/>
            <person name="De vries R.P."/>
            <person name="Wiebenga A."/>
            <person name="Yadav J.S."/>
            <person name="Braun E.L."/>
            <person name="Baker S."/>
            <person name="Garre V."/>
            <person name="Horwitz B."/>
            <person name="Torres-Martinez S."/>
            <person name="Idnurm A."/>
            <person name="Herrera-Estrella A."/>
            <person name="Gabaldon T."/>
            <person name="Grigoriev I.V."/>
        </authorList>
    </citation>
    <scope>NUCLEOTIDE SEQUENCE [LARGE SCALE GENOMIC DNA]</scope>
    <source>
        <strain evidence="3">NRRL 1555(-)</strain>
    </source>
</reference>
<dbReference type="GO" id="GO:0005085">
    <property type="term" value="F:guanyl-nucleotide exchange factor activity"/>
    <property type="evidence" value="ECO:0007669"/>
    <property type="project" value="InterPro"/>
</dbReference>
<dbReference type="OrthoDB" id="660555at2759"/>
<feature type="non-terminal residue" evidence="2">
    <location>
        <position position="298"/>
    </location>
</feature>
<dbReference type="RefSeq" id="XP_018292659.1">
    <property type="nucleotide sequence ID" value="XM_018441842.1"/>
</dbReference>
<keyword evidence="3" id="KW-1185">Reference proteome</keyword>
<dbReference type="Proteomes" id="UP000077315">
    <property type="component" value="Unassembled WGS sequence"/>
</dbReference>
<proteinExistence type="predicted"/>
<dbReference type="GeneID" id="29002748"/>
<dbReference type="InterPro" id="IPR035899">
    <property type="entry name" value="DBL_dom_sf"/>
</dbReference>
<dbReference type="GO" id="GO:0005096">
    <property type="term" value="F:GTPase activator activity"/>
    <property type="evidence" value="ECO:0007669"/>
    <property type="project" value="InterPro"/>
</dbReference>
<dbReference type="AlphaFoldDB" id="A0A167MZR6"/>
<dbReference type="InParanoid" id="A0A167MZR6"/>
<dbReference type="EMBL" id="KV440978">
    <property type="protein sequence ID" value="OAD74619.1"/>
    <property type="molecule type" value="Genomic_DNA"/>
</dbReference>
<dbReference type="InterPro" id="IPR000219">
    <property type="entry name" value="DH_dom"/>
</dbReference>
<dbReference type="Gene3D" id="2.30.29.30">
    <property type="entry name" value="Pleckstrin-homology domain (PH domain)/Phosphotyrosine-binding domain (PTB)"/>
    <property type="match status" value="1"/>
</dbReference>
<dbReference type="GO" id="GO:0005938">
    <property type="term" value="C:cell cortex"/>
    <property type="evidence" value="ECO:0007669"/>
    <property type="project" value="TreeGrafter"/>
</dbReference>
<name>A0A167MZR6_PHYB8</name>
<feature type="domain" description="DH" evidence="1">
    <location>
        <begin position="1"/>
        <end position="101"/>
    </location>
</feature>
<evidence type="ECO:0000259" key="1">
    <source>
        <dbReference type="PROSITE" id="PS50010"/>
    </source>
</evidence>
<dbReference type="PROSITE" id="PS50010">
    <property type="entry name" value="DH_2"/>
    <property type="match status" value="1"/>
</dbReference>
<dbReference type="GO" id="GO:0000281">
    <property type="term" value="P:mitotic cytokinesis"/>
    <property type="evidence" value="ECO:0007669"/>
    <property type="project" value="TreeGrafter"/>
</dbReference>
<protein>
    <recommendedName>
        <fullName evidence="1">DH domain-containing protein</fullName>
    </recommendedName>
</protein>
<dbReference type="InterPro" id="IPR026817">
    <property type="entry name" value="Ect2"/>
</dbReference>
<evidence type="ECO:0000313" key="2">
    <source>
        <dbReference type="EMBL" id="OAD74619.1"/>
    </source>
</evidence>
<dbReference type="Gene3D" id="1.20.900.10">
    <property type="entry name" value="Dbl homology (DH) domain"/>
    <property type="match status" value="1"/>
</dbReference>
<gene>
    <name evidence="2" type="ORF">PHYBLDRAFT_67724</name>
</gene>
<dbReference type="PANTHER" id="PTHR16777">
    <property type="entry name" value="PROTEIN ECT2"/>
    <property type="match status" value="1"/>
</dbReference>
<evidence type="ECO:0000313" key="3">
    <source>
        <dbReference type="Proteomes" id="UP000077315"/>
    </source>
</evidence>
<sequence length="298" mass="33974">MANFECYRKYLMDQKEAQKLHVKEVRSNQRYKKFLTTAKEHPGFRRRSLQDILVEPVQRIGRYTMMLKEILKHTDSETKECEDLTNACSISSRIATMKDDVPTKLATMSLSLYTSIKDSPCSLISQHRSLVAHLDAVEIHRDTNKPFRSVTFFLFTDKLLVATRPSHLKGSDLCHVLKDEELSTSKSAGHRSSDKATRKDGSLKFKAWLDIGQVELFEGVHDLQGSFLLRPLSPQSKDNAPFSTLPSLEAYFYKGARLYTPISPKDHNLTPETTKALIQRKNDFLTACQRTQAISKSC</sequence>
<dbReference type="InterPro" id="IPR011993">
    <property type="entry name" value="PH-like_dom_sf"/>
</dbReference>